<evidence type="ECO:0000256" key="1">
    <source>
        <dbReference type="ARBA" id="ARBA00004141"/>
    </source>
</evidence>
<organism evidence="8 9">
    <name type="scientific">Clonostachys byssicola</name>
    <dbReference type="NCBI Taxonomy" id="160290"/>
    <lineage>
        <taxon>Eukaryota</taxon>
        <taxon>Fungi</taxon>
        <taxon>Dikarya</taxon>
        <taxon>Ascomycota</taxon>
        <taxon>Pezizomycotina</taxon>
        <taxon>Sordariomycetes</taxon>
        <taxon>Hypocreomycetidae</taxon>
        <taxon>Hypocreales</taxon>
        <taxon>Bionectriaceae</taxon>
        <taxon>Clonostachys</taxon>
    </lineage>
</organism>
<keyword evidence="9" id="KW-1185">Reference proteome</keyword>
<evidence type="ECO:0000256" key="5">
    <source>
        <dbReference type="ARBA" id="ARBA00023136"/>
    </source>
</evidence>
<keyword evidence="4 6" id="KW-1133">Transmembrane helix</keyword>
<evidence type="ECO:0000256" key="4">
    <source>
        <dbReference type="ARBA" id="ARBA00022989"/>
    </source>
</evidence>
<evidence type="ECO:0000256" key="6">
    <source>
        <dbReference type="SAM" id="Phobius"/>
    </source>
</evidence>
<evidence type="ECO:0000259" key="7">
    <source>
        <dbReference type="PROSITE" id="PS50850"/>
    </source>
</evidence>
<dbReference type="GO" id="GO:0022857">
    <property type="term" value="F:transmembrane transporter activity"/>
    <property type="evidence" value="ECO:0007669"/>
    <property type="project" value="InterPro"/>
</dbReference>
<comment type="caution">
    <text evidence="8">The sequence shown here is derived from an EMBL/GenBank/DDBJ whole genome shotgun (WGS) entry which is preliminary data.</text>
</comment>
<dbReference type="GO" id="GO:0016020">
    <property type="term" value="C:membrane"/>
    <property type="evidence" value="ECO:0007669"/>
    <property type="project" value="UniProtKB-SubCell"/>
</dbReference>
<dbReference type="EMBL" id="CABFNO020001379">
    <property type="protein sequence ID" value="CAG9984029.1"/>
    <property type="molecule type" value="Genomic_DNA"/>
</dbReference>
<dbReference type="Pfam" id="PF00083">
    <property type="entry name" value="Sugar_tr"/>
    <property type="match status" value="1"/>
</dbReference>
<evidence type="ECO:0000256" key="3">
    <source>
        <dbReference type="ARBA" id="ARBA00022692"/>
    </source>
</evidence>
<feature type="transmembrane region" description="Helical" evidence="6">
    <location>
        <begin position="322"/>
        <end position="347"/>
    </location>
</feature>
<gene>
    <name evidence="8" type="ORF">CBYS24578_00008534</name>
</gene>
<dbReference type="Proteomes" id="UP000754883">
    <property type="component" value="Unassembled WGS sequence"/>
</dbReference>
<dbReference type="Gene3D" id="1.20.1250.20">
    <property type="entry name" value="MFS general substrate transporter like domains"/>
    <property type="match status" value="1"/>
</dbReference>
<name>A0A9N9UEE0_9HYPO</name>
<evidence type="ECO:0000256" key="2">
    <source>
        <dbReference type="ARBA" id="ARBA00022448"/>
    </source>
</evidence>
<dbReference type="PANTHER" id="PTHR23511:SF4">
    <property type="entry name" value="MAJOR FACILITATOR SUPERFAMILY (MFS) PROFILE DOMAIN-CONTAINING PROTEIN"/>
    <property type="match status" value="1"/>
</dbReference>
<feature type="transmembrane region" description="Helical" evidence="6">
    <location>
        <begin position="181"/>
        <end position="199"/>
    </location>
</feature>
<keyword evidence="3 6" id="KW-0812">Transmembrane</keyword>
<keyword evidence="2" id="KW-0813">Transport</keyword>
<feature type="transmembrane region" description="Helical" evidence="6">
    <location>
        <begin position="140"/>
        <end position="160"/>
    </location>
</feature>
<sequence>MAATNDNISCRAASTTNLPHDVLGNVADPALSAKTRLVNEAINEIGWTSFHLKLSCLAGFGFAADSLVAFLQSVAASQAYLEIGNGGYRTGATMALYAGLQIGALFWGLSADMIGRRIAFQTTLLIGSIATIIAGAGTNWVFFCVFVALLGFGAGGNLVLDPTIMLEFTPAKQQWVITAMAGWWGVGQASAGFIAWGYYSRAEWSCGASTECTWQNNKAWRLIMFTGGALMLVMSLLRSFALHLPETPKYLVSSGQDEQVVSLLHKLASKHNRPCSLTLEQLQACGTVNQELQEETAQMSAIRRAAKQLAGHLKGLFGTRKLALSTILIWISWMLIGLGYPLFFLYLPADSKTISFSALLSSRVPGYEPSFTETWRDYTISNICAIFGPLIAAAIAEVKWIGRRYTMSIGATITAAFFLGYTYIKTPAQNLALSSCISTCINIYYGTLYAYSAEVFPSAHRTTGNGTAVSLNRIMGLLSAVISVTADTTTVTPLYVSVALFALMAIVAAIFPIETYGKSAS</sequence>
<feature type="transmembrane region" description="Helical" evidence="6">
    <location>
        <begin position="219"/>
        <end position="237"/>
    </location>
</feature>
<feature type="transmembrane region" description="Helical" evidence="6">
    <location>
        <begin position="94"/>
        <end position="111"/>
    </location>
</feature>
<dbReference type="InterPro" id="IPR036259">
    <property type="entry name" value="MFS_trans_sf"/>
</dbReference>
<feature type="transmembrane region" description="Helical" evidence="6">
    <location>
        <begin position="430"/>
        <end position="451"/>
    </location>
</feature>
<feature type="transmembrane region" description="Helical" evidence="6">
    <location>
        <begin position="54"/>
        <end position="74"/>
    </location>
</feature>
<feature type="transmembrane region" description="Helical" evidence="6">
    <location>
        <begin position="405"/>
        <end position="424"/>
    </location>
</feature>
<evidence type="ECO:0000313" key="8">
    <source>
        <dbReference type="EMBL" id="CAG9984029.1"/>
    </source>
</evidence>
<dbReference type="OrthoDB" id="3936150at2759"/>
<evidence type="ECO:0000313" key="9">
    <source>
        <dbReference type="Proteomes" id="UP000754883"/>
    </source>
</evidence>
<feature type="domain" description="Major facilitator superfamily (MFS) profile" evidence="7">
    <location>
        <begin position="51"/>
        <end position="516"/>
    </location>
</feature>
<reference evidence="8 9" key="2">
    <citation type="submission" date="2021-10" db="EMBL/GenBank/DDBJ databases">
        <authorList>
            <person name="Piombo E."/>
        </authorList>
    </citation>
    <scope>NUCLEOTIDE SEQUENCE [LARGE SCALE GENOMIC DNA]</scope>
</reference>
<proteinExistence type="predicted"/>
<dbReference type="SUPFAM" id="SSF103473">
    <property type="entry name" value="MFS general substrate transporter"/>
    <property type="match status" value="1"/>
</dbReference>
<keyword evidence="5 6" id="KW-0472">Membrane</keyword>
<dbReference type="PROSITE" id="PS50850">
    <property type="entry name" value="MFS"/>
    <property type="match status" value="1"/>
</dbReference>
<feature type="transmembrane region" description="Helical" evidence="6">
    <location>
        <begin position="494"/>
        <end position="513"/>
    </location>
</feature>
<dbReference type="InterPro" id="IPR020846">
    <property type="entry name" value="MFS_dom"/>
</dbReference>
<dbReference type="InterPro" id="IPR005828">
    <property type="entry name" value="MFS_sugar_transport-like"/>
</dbReference>
<comment type="subcellular location">
    <subcellularLocation>
        <location evidence="1">Membrane</location>
        <topology evidence="1">Multi-pass membrane protein</topology>
    </subcellularLocation>
</comment>
<accession>A0A9N9UEE0</accession>
<reference evidence="9" key="1">
    <citation type="submission" date="2019-06" db="EMBL/GenBank/DDBJ databases">
        <authorList>
            <person name="Broberg M."/>
        </authorList>
    </citation>
    <scope>NUCLEOTIDE SEQUENCE [LARGE SCALE GENOMIC DNA]</scope>
</reference>
<feature type="transmembrane region" description="Helical" evidence="6">
    <location>
        <begin position="378"/>
        <end position="398"/>
    </location>
</feature>
<protein>
    <recommendedName>
        <fullName evidence="7">Major facilitator superfamily (MFS) profile domain-containing protein</fullName>
    </recommendedName>
</protein>
<dbReference type="PANTHER" id="PTHR23511">
    <property type="entry name" value="SYNAPTIC VESICLE GLYCOPROTEIN 2"/>
    <property type="match status" value="1"/>
</dbReference>
<dbReference type="AlphaFoldDB" id="A0A9N9UEE0"/>